<feature type="transmembrane region" description="Helical" evidence="2">
    <location>
        <begin position="12"/>
        <end position="30"/>
    </location>
</feature>
<evidence type="ECO:0000313" key="4">
    <source>
        <dbReference type="Proteomes" id="UP001329151"/>
    </source>
</evidence>
<sequence length="833" mass="90782">MSLYSIQEIAPFLVILFLFGFFIYFIAHYIRPSYKLEEALKNINSGLSSLTTTAFNERKKRVGELFRDTLLEHIWGEFQQTLHDQFTEKEGQLELQNSRGTVPAGYFFTAASVADRTLKTEYFKHLPGILTGIGIIGTFAGLLVGLSAFDASNTEKINESINLLLSGVKEAFIASTAAILAAMVVTHWEKLRYRKCLNELDTLNESIDALFDAGVGEEYLSQLVKSAEENSKQTRLLKDSLVTDLKEMLLNLVEANAKESADLKVALIESNRESSQKIADQIGESIASSLKDPLNRLAETVMTSAGDQSGKVQNLLQDALVAFMDRLDHTFGQQFAGLSDMLKSSTSVIGQMESQISLLIAAMQRSADETSKAASDRLVQMMSDMEERNSQFGKQVQEMLSAFNETISNMGSAGKTANDEMSFMMRKMFEDAAQQQVAMKTSLDAFIDSLTNKVGQGHQQTVDKISEALGGLSTQLGGVFEMFKASQAALQAEREQEQHNIQSQSQSFLEQLSKSLESIDSAVTSIGESGRLAGEGMATQVQTLLKEAETRQVEMSKQLSMIAGSVETQVSEGQKRVFNELETSLSGLGDQFAKILSTFSEAQAELQAQARREIEKMEQKAKMALEQMDAQITSLLAAIREQSAGSKDVLEKLQQGTSTMVSGLINGAEKIGGAASRFELAGNAVSISTDKSANLISLVNRTTEHLGGASDRLAALIDDYESTKELVQKVISGAEKVSLTLESDASSREKMTQDLASVAEKLGSVTTEMKTYLRDFNGVVTTSFGSFTDGMNGSLSKVMSSLDNELDRAVKALGSGVSELAEVVEELSEVRVK</sequence>
<keyword evidence="2" id="KW-0812">Transmembrane</keyword>
<evidence type="ECO:0000256" key="1">
    <source>
        <dbReference type="SAM" id="Coils"/>
    </source>
</evidence>
<dbReference type="Proteomes" id="UP001329151">
    <property type="component" value="Chromosome"/>
</dbReference>
<dbReference type="KEGG" id="lto:RGQ30_31250"/>
<organism evidence="3 4">
    <name type="scientific">Limnobacter thiooxidans</name>
    <dbReference type="NCBI Taxonomy" id="131080"/>
    <lineage>
        <taxon>Bacteria</taxon>
        <taxon>Pseudomonadati</taxon>
        <taxon>Pseudomonadota</taxon>
        <taxon>Betaproteobacteria</taxon>
        <taxon>Burkholderiales</taxon>
        <taxon>Burkholderiaceae</taxon>
        <taxon>Limnobacter</taxon>
    </lineage>
</organism>
<dbReference type="AlphaFoldDB" id="A0AA86J5C9"/>
<dbReference type="EMBL" id="AP028947">
    <property type="protein sequence ID" value="BET27624.1"/>
    <property type="molecule type" value="Genomic_DNA"/>
</dbReference>
<reference evidence="3 4" key="1">
    <citation type="submission" date="2023-10" db="EMBL/GenBank/DDBJ databases">
        <title>Complete Genome Sequence of Limnobacter thiooxidans CS-K2T, Isolated from freshwater lake sediments in Bavaria, Germany.</title>
        <authorList>
            <person name="Naruki M."/>
            <person name="Watanabe A."/>
            <person name="Warashina T."/>
            <person name="Morita T."/>
            <person name="Arakawa K."/>
        </authorList>
    </citation>
    <scope>NUCLEOTIDE SEQUENCE [LARGE SCALE GENOMIC DNA]</scope>
    <source>
        <strain evidence="3 4">CS-K2</strain>
    </source>
</reference>
<dbReference type="Gene3D" id="1.20.120.20">
    <property type="entry name" value="Apolipoprotein"/>
    <property type="match status" value="1"/>
</dbReference>
<name>A0AA86J5C9_9BURK</name>
<dbReference type="RefSeq" id="WP_130557313.1">
    <property type="nucleotide sequence ID" value="NZ_AP028947.1"/>
</dbReference>
<feature type="transmembrane region" description="Helical" evidence="2">
    <location>
        <begin position="161"/>
        <end position="185"/>
    </location>
</feature>
<keyword evidence="4" id="KW-1185">Reference proteome</keyword>
<evidence type="ECO:0000256" key="2">
    <source>
        <dbReference type="SAM" id="Phobius"/>
    </source>
</evidence>
<accession>A0AA86J5C9</accession>
<proteinExistence type="predicted"/>
<feature type="transmembrane region" description="Helical" evidence="2">
    <location>
        <begin position="126"/>
        <end position="149"/>
    </location>
</feature>
<evidence type="ECO:0000313" key="3">
    <source>
        <dbReference type="EMBL" id="BET27624.1"/>
    </source>
</evidence>
<keyword evidence="2" id="KW-0472">Membrane</keyword>
<evidence type="ECO:0008006" key="5">
    <source>
        <dbReference type="Google" id="ProtNLM"/>
    </source>
</evidence>
<keyword evidence="2" id="KW-1133">Transmembrane helix</keyword>
<keyword evidence="1" id="KW-0175">Coiled coil</keyword>
<protein>
    <recommendedName>
        <fullName evidence="5">Anti-phage defense ZorAB system ZorA</fullName>
    </recommendedName>
</protein>
<dbReference type="NCBIfam" id="NF033916">
    <property type="entry name" value="antiphage_ZorA_3"/>
    <property type="match status" value="1"/>
</dbReference>
<feature type="coiled-coil region" evidence="1">
    <location>
        <begin position="600"/>
        <end position="631"/>
    </location>
</feature>
<gene>
    <name evidence="3" type="ORF">RGQ30_31250</name>
</gene>